<organism evidence="1 2">
    <name type="scientific">Hebeloma cylindrosporum</name>
    <dbReference type="NCBI Taxonomy" id="76867"/>
    <lineage>
        <taxon>Eukaryota</taxon>
        <taxon>Fungi</taxon>
        <taxon>Dikarya</taxon>
        <taxon>Basidiomycota</taxon>
        <taxon>Agaricomycotina</taxon>
        <taxon>Agaricomycetes</taxon>
        <taxon>Agaricomycetidae</taxon>
        <taxon>Agaricales</taxon>
        <taxon>Agaricineae</taxon>
        <taxon>Hymenogastraceae</taxon>
        <taxon>Hebeloma</taxon>
    </lineage>
</organism>
<dbReference type="EMBL" id="KN831792">
    <property type="protein sequence ID" value="KIM38141.1"/>
    <property type="molecule type" value="Genomic_DNA"/>
</dbReference>
<reference evidence="1 2" key="1">
    <citation type="submission" date="2014-04" db="EMBL/GenBank/DDBJ databases">
        <authorList>
            <consortium name="DOE Joint Genome Institute"/>
            <person name="Kuo A."/>
            <person name="Gay G."/>
            <person name="Dore J."/>
            <person name="Kohler A."/>
            <person name="Nagy L.G."/>
            <person name="Floudas D."/>
            <person name="Copeland A."/>
            <person name="Barry K.W."/>
            <person name="Cichocki N."/>
            <person name="Veneault-Fourrey C."/>
            <person name="LaButti K."/>
            <person name="Lindquist E.A."/>
            <person name="Lipzen A."/>
            <person name="Lundell T."/>
            <person name="Morin E."/>
            <person name="Murat C."/>
            <person name="Sun H."/>
            <person name="Tunlid A."/>
            <person name="Henrissat B."/>
            <person name="Grigoriev I.V."/>
            <person name="Hibbett D.S."/>
            <person name="Martin F."/>
            <person name="Nordberg H.P."/>
            <person name="Cantor M.N."/>
            <person name="Hua S.X."/>
        </authorList>
    </citation>
    <scope>NUCLEOTIDE SEQUENCE [LARGE SCALE GENOMIC DNA]</scope>
    <source>
        <strain evidence="2">h7</strain>
    </source>
</reference>
<keyword evidence="2" id="KW-1185">Reference proteome</keyword>
<dbReference type="STRING" id="686832.A0A0C3C3J7"/>
<proteinExistence type="predicted"/>
<dbReference type="OrthoDB" id="3023006at2759"/>
<evidence type="ECO:0000313" key="2">
    <source>
        <dbReference type="Proteomes" id="UP000053424"/>
    </source>
</evidence>
<protein>
    <submittedName>
        <fullName evidence="1">Uncharacterized protein</fullName>
    </submittedName>
</protein>
<dbReference type="AlphaFoldDB" id="A0A0C3C3J7"/>
<accession>A0A0C3C3J7</accession>
<reference evidence="2" key="2">
    <citation type="submission" date="2015-01" db="EMBL/GenBank/DDBJ databases">
        <title>Evolutionary Origins and Diversification of the Mycorrhizal Mutualists.</title>
        <authorList>
            <consortium name="DOE Joint Genome Institute"/>
            <consortium name="Mycorrhizal Genomics Consortium"/>
            <person name="Kohler A."/>
            <person name="Kuo A."/>
            <person name="Nagy L.G."/>
            <person name="Floudas D."/>
            <person name="Copeland A."/>
            <person name="Barry K.W."/>
            <person name="Cichocki N."/>
            <person name="Veneault-Fourrey C."/>
            <person name="LaButti K."/>
            <person name="Lindquist E.A."/>
            <person name="Lipzen A."/>
            <person name="Lundell T."/>
            <person name="Morin E."/>
            <person name="Murat C."/>
            <person name="Riley R."/>
            <person name="Ohm R."/>
            <person name="Sun H."/>
            <person name="Tunlid A."/>
            <person name="Henrissat B."/>
            <person name="Grigoriev I.V."/>
            <person name="Hibbett D.S."/>
            <person name="Martin F."/>
        </authorList>
    </citation>
    <scope>NUCLEOTIDE SEQUENCE [LARGE SCALE GENOMIC DNA]</scope>
    <source>
        <strain evidence="2">h7</strain>
    </source>
</reference>
<name>A0A0C3C3J7_HEBCY</name>
<gene>
    <name evidence="1" type="ORF">M413DRAFT_246892</name>
</gene>
<sequence length="498" mass="56157">MVHILKNQPIIPPSQSGYRARILGLPLEIQSEIFTHAHYYVSDEGGLLLPVEVILSHVCSDWRNIAINLPFLWTAFKFDSRRRASVPIHKLKEYLLRSRTQLLELHFDVSIFDYEEWDECYHEPFVQSVEIAVAHAGRWRRFTLFTSPTLAKFEFIKWLEHISAPNLEYFAVCLGSEELLEGTEDPRDINPSVLIDGAPKLSVIRIDTTSHFHSLPPLSNVTTLTIQDSPGIIDNLYSLRTFRSILMIPALTNLSIETTMSLDSLQSLGDPTTLPRISMPSLKVLRITGDREILGILSVLDAPLLETLVLHMLDLKSLYIGQDVDKITPFKNLDTISLLNVSYDRDEEEPEHGYSLALVIMILNKLACCATHIVISSYSGLSWSGADLFDFGEHKWPRLKCVTLGVSSESDIMSLAKNIARSPHSLTIRVVETLLAHCRASHCDALTRLEKVCKLEGMKAGALMMDEYWPAPGGIFHEDGNLVTSDWKQCTRLLGLWP</sequence>
<evidence type="ECO:0000313" key="1">
    <source>
        <dbReference type="EMBL" id="KIM38141.1"/>
    </source>
</evidence>
<dbReference type="Proteomes" id="UP000053424">
    <property type="component" value="Unassembled WGS sequence"/>
</dbReference>
<dbReference type="HOGENOM" id="CLU_020999_4_0_1"/>